<sequence>MKRIFLCCLSFIFGLVVVYGSNPNGLSLKKNRLGLEISLSPYQVCLGKTEPSRANDSVMARISWNAHPGYVYSLTLSNAKNNLSEKVLGKARVSKIGKRTIGLTSRQIGRAISRMGLSKDTMAVLRVTVSALKAKRRMLKTRDLRVCYKNTFSLPPLSGDSLRIASYNLLFEKTVPPVNSQKWVARRVQVERLFRACHLDVVGTQEALTRQVNDLLADLPDYARLGTDLWGAFSAGNENEALFYNKKRLKVLESGEFWYSTAPDKAGSYSWGATYPRMCIWGKFQEKSTGKIFFVFNSHFHVDFPQSRLESAKLLLSKVVSRLSEGYPVICTGDFNSDDRSAALQILLKSGYLFDTKALAASYSGCTGTYHGFDLSKMPSVVLDHIFVTKGVTVGAYRVVDEELQTGKFGSDHLPVITDVKLP</sequence>
<dbReference type="PANTHER" id="PTHR12121:SF36">
    <property type="entry name" value="ENDONUCLEASE_EXONUCLEASE_PHOSPHATASE DOMAIN-CONTAINING PROTEIN"/>
    <property type="match status" value="1"/>
</dbReference>
<protein>
    <submittedName>
        <fullName evidence="2">Endonuclease/exonuclease/phosphatase family protein</fullName>
    </submittedName>
</protein>
<evidence type="ECO:0000313" key="2">
    <source>
        <dbReference type="EMBL" id="MCO6026198.1"/>
    </source>
</evidence>
<gene>
    <name evidence="2" type="ORF">NG821_10160</name>
</gene>
<feature type="domain" description="Endonuclease/exonuclease/phosphatase" evidence="1">
    <location>
        <begin position="165"/>
        <end position="413"/>
    </location>
</feature>
<organism evidence="2 3">
    <name type="scientific">Segatella cerevisiae</name>
    <dbReference type="NCBI Taxonomy" id="2053716"/>
    <lineage>
        <taxon>Bacteria</taxon>
        <taxon>Pseudomonadati</taxon>
        <taxon>Bacteroidota</taxon>
        <taxon>Bacteroidia</taxon>
        <taxon>Bacteroidales</taxon>
        <taxon>Prevotellaceae</taxon>
        <taxon>Segatella</taxon>
    </lineage>
</organism>
<keyword evidence="2" id="KW-0255">Endonuclease</keyword>
<dbReference type="PANTHER" id="PTHR12121">
    <property type="entry name" value="CARBON CATABOLITE REPRESSOR PROTEIN 4"/>
    <property type="match status" value="1"/>
</dbReference>
<dbReference type="Pfam" id="PF03372">
    <property type="entry name" value="Exo_endo_phos"/>
    <property type="match status" value="1"/>
</dbReference>
<evidence type="ECO:0000259" key="1">
    <source>
        <dbReference type="Pfam" id="PF03372"/>
    </source>
</evidence>
<dbReference type="CDD" id="cd09083">
    <property type="entry name" value="EEP-1"/>
    <property type="match status" value="1"/>
</dbReference>
<name>A0ABT1BYN6_9BACT</name>
<evidence type="ECO:0000313" key="3">
    <source>
        <dbReference type="Proteomes" id="UP001204015"/>
    </source>
</evidence>
<dbReference type="GO" id="GO:0004519">
    <property type="term" value="F:endonuclease activity"/>
    <property type="evidence" value="ECO:0007669"/>
    <property type="project" value="UniProtKB-KW"/>
</dbReference>
<reference evidence="2 3" key="1">
    <citation type="submission" date="2022-06" db="EMBL/GenBank/DDBJ databases">
        <title>A taxonomic note on the genus Prevotella: Description of four novel genera and emended description of the genera Hallella and Xylanibacter.</title>
        <authorList>
            <person name="Hitch T.C.A."/>
        </authorList>
    </citation>
    <scope>NUCLEOTIDE SEQUENCE [LARGE SCALE GENOMIC DNA]</scope>
    <source>
        <strain evidence="2 3">DSM 100619</strain>
    </source>
</reference>
<dbReference type="InterPro" id="IPR036691">
    <property type="entry name" value="Endo/exonu/phosph_ase_sf"/>
</dbReference>
<dbReference type="Proteomes" id="UP001204015">
    <property type="component" value="Unassembled WGS sequence"/>
</dbReference>
<comment type="caution">
    <text evidence="2">The sequence shown here is derived from an EMBL/GenBank/DDBJ whole genome shotgun (WGS) entry which is preliminary data.</text>
</comment>
<dbReference type="InterPro" id="IPR050410">
    <property type="entry name" value="CCR4/nocturin_mRNA_transcr"/>
</dbReference>
<keyword evidence="3" id="KW-1185">Reference proteome</keyword>
<dbReference type="RefSeq" id="WP_252761554.1">
    <property type="nucleotide sequence ID" value="NZ_JAMXLY010000042.1"/>
</dbReference>
<dbReference type="InterPro" id="IPR005135">
    <property type="entry name" value="Endo/exonuclease/phosphatase"/>
</dbReference>
<dbReference type="Gene3D" id="3.60.10.10">
    <property type="entry name" value="Endonuclease/exonuclease/phosphatase"/>
    <property type="match status" value="1"/>
</dbReference>
<proteinExistence type="predicted"/>
<accession>A0ABT1BYN6</accession>
<keyword evidence="2" id="KW-0378">Hydrolase</keyword>
<keyword evidence="2" id="KW-0540">Nuclease</keyword>
<dbReference type="SUPFAM" id="SSF56219">
    <property type="entry name" value="DNase I-like"/>
    <property type="match status" value="1"/>
</dbReference>
<dbReference type="EMBL" id="JAMXLY010000042">
    <property type="protein sequence ID" value="MCO6026198.1"/>
    <property type="molecule type" value="Genomic_DNA"/>
</dbReference>